<dbReference type="InterPro" id="IPR036477">
    <property type="entry name" value="Formyl_transf_N_sf"/>
</dbReference>
<evidence type="ECO:0000313" key="2">
    <source>
        <dbReference type="EMBL" id="ETR74245.1"/>
    </source>
</evidence>
<dbReference type="SUPFAM" id="SSF53328">
    <property type="entry name" value="Formyltransferase"/>
    <property type="match status" value="1"/>
</dbReference>
<dbReference type="InterPro" id="IPR002376">
    <property type="entry name" value="Formyl_transf_N"/>
</dbReference>
<reference evidence="3" key="1">
    <citation type="submission" date="2012-11" db="EMBL/GenBank/DDBJ databases">
        <authorList>
            <person name="Lucero-Rivera Y.E."/>
            <person name="Tovar-Ramirez D."/>
        </authorList>
    </citation>
    <scope>NUCLEOTIDE SEQUENCE [LARGE SCALE GENOMIC DNA]</scope>
    <source>
        <strain evidence="3">Araruama</strain>
    </source>
</reference>
<accession>A0A1V1PHS3</accession>
<keyword evidence="2" id="KW-0808">Transferase</keyword>
<evidence type="ECO:0000313" key="3">
    <source>
        <dbReference type="Proteomes" id="UP000189670"/>
    </source>
</evidence>
<proteinExistence type="predicted"/>
<dbReference type="GO" id="GO:0004479">
    <property type="term" value="F:methionyl-tRNA formyltransferase activity"/>
    <property type="evidence" value="ECO:0007669"/>
    <property type="project" value="TreeGrafter"/>
</dbReference>
<dbReference type="GO" id="GO:0005829">
    <property type="term" value="C:cytosol"/>
    <property type="evidence" value="ECO:0007669"/>
    <property type="project" value="TreeGrafter"/>
</dbReference>
<dbReference type="Pfam" id="PF00551">
    <property type="entry name" value="Formyl_trans_N"/>
    <property type="match status" value="1"/>
</dbReference>
<sequence length="230" mass="26447">MRIVFIGTVEFSYHCLLEVLNNRGEVVGIVTSKNQKNNSDYRDLTPVSRNNMIPIHYCKNVNDQVTINWIRDKKPDVIFCWGWSQLIKSELLSLAPMGVVGVHPALLPKNRGRHPLIWALVLGLKESGLTFFFMDEGADSGPILSQKKFKITNKDTAQTLYSKLKELSRIQIGEFLPSLMAGNYETIAQNSMDKEKLKNNPNQKLLYYWEKEIEKFKKEIVKSEKRLSRG</sequence>
<evidence type="ECO:0000259" key="1">
    <source>
        <dbReference type="Pfam" id="PF00551"/>
    </source>
</evidence>
<comment type="caution">
    <text evidence="2">The sequence shown here is derived from an EMBL/GenBank/DDBJ whole genome shotgun (WGS) entry which is preliminary data.</text>
</comment>
<organism evidence="2 3">
    <name type="scientific">Candidatus Magnetoglobus multicellularis str. Araruama</name>
    <dbReference type="NCBI Taxonomy" id="890399"/>
    <lineage>
        <taxon>Bacteria</taxon>
        <taxon>Pseudomonadati</taxon>
        <taxon>Thermodesulfobacteriota</taxon>
        <taxon>Desulfobacteria</taxon>
        <taxon>Desulfobacterales</taxon>
        <taxon>Desulfobacteraceae</taxon>
        <taxon>Candidatus Magnetoglobus</taxon>
    </lineage>
</organism>
<dbReference type="PANTHER" id="PTHR11138">
    <property type="entry name" value="METHIONYL-TRNA FORMYLTRANSFERASE"/>
    <property type="match status" value="1"/>
</dbReference>
<protein>
    <submittedName>
        <fullName evidence="2">Methionyl-tRNA formyltransferase</fullName>
    </submittedName>
</protein>
<dbReference type="Proteomes" id="UP000189670">
    <property type="component" value="Unassembled WGS sequence"/>
</dbReference>
<dbReference type="PANTHER" id="PTHR11138:SF5">
    <property type="entry name" value="METHIONYL-TRNA FORMYLTRANSFERASE, MITOCHONDRIAL"/>
    <property type="match status" value="1"/>
</dbReference>
<dbReference type="AlphaFoldDB" id="A0A1V1PHS3"/>
<dbReference type="EMBL" id="ATBP01000015">
    <property type="protein sequence ID" value="ETR74245.1"/>
    <property type="molecule type" value="Genomic_DNA"/>
</dbReference>
<dbReference type="CDD" id="cd08651">
    <property type="entry name" value="FMT_core_like_4"/>
    <property type="match status" value="1"/>
</dbReference>
<dbReference type="Gene3D" id="3.40.50.12230">
    <property type="match status" value="1"/>
</dbReference>
<feature type="domain" description="Formyl transferase N-terminal" evidence="1">
    <location>
        <begin position="1"/>
        <end position="168"/>
    </location>
</feature>
<gene>
    <name evidence="2" type="ORF">OMM_00350</name>
</gene>
<name>A0A1V1PHS3_9BACT</name>